<dbReference type="Proteomes" id="UP000092460">
    <property type="component" value="Unassembled WGS sequence"/>
</dbReference>
<organism evidence="1 2">
    <name type="scientific">Glossina palpalis gambiensis</name>
    <dbReference type="NCBI Taxonomy" id="67801"/>
    <lineage>
        <taxon>Eukaryota</taxon>
        <taxon>Metazoa</taxon>
        <taxon>Ecdysozoa</taxon>
        <taxon>Arthropoda</taxon>
        <taxon>Hexapoda</taxon>
        <taxon>Insecta</taxon>
        <taxon>Pterygota</taxon>
        <taxon>Neoptera</taxon>
        <taxon>Endopterygota</taxon>
        <taxon>Diptera</taxon>
        <taxon>Brachycera</taxon>
        <taxon>Muscomorpha</taxon>
        <taxon>Hippoboscoidea</taxon>
        <taxon>Glossinidae</taxon>
        <taxon>Glossina</taxon>
    </lineage>
</organism>
<reference evidence="2" key="1">
    <citation type="submission" date="2015-01" db="EMBL/GenBank/DDBJ databases">
        <authorList>
            <person name="Aksoy S."/>
            <person name="Warren W."/>
            <person name="Wilson R.K."/>
        </authorList>
    </citation>
    <scope>NUCLEOTIDE SEQUENCE [LARGE SCALE GENOMIC DNA]</scope>
    <source>
        <strain evidence="2">IAEA</strain>
    </source>
</reference>
<evidence type="ECO:0000313" key="1">
    <source>
        <dbReference type="EnsemblMetazoa" id="GPPI039898-PA"/>
    </source>
</evidence>
<dbReference type="EMBL" id="JXJN01020075">
    <property type="status" value="NOT_ANNOTATED_CDS"/>
    <property type="molecule type" value="Genomic_DNA"/>
</dbReference>
<dbReference type="EnsemblMetazoa" id="GPPI039898-RA">
    <property type="protein sequence ID" value="GPPI039898-PA"/>
    <property type="gene ID" value="GPPI039898"/>
</dbReference>
<protein>
    <submittedName>
        <fullName evidence="1">Uncharacterized protein</fullName>
    </submittedName>
</protein>
<reference evidence="1" key="2">
    <citation type="submission" date="2020-05" db="UniProtKB">
        <authorList>
            <consortium name="EnsemblMetazoa"/>
        </authorList>
    </citation>
    <scope>IDENTIFICATION</scope>
    <source>
        <strain evidence="1">IAEA</strain>
    </source>
</reference>
<dbReference type="AlphaFoldDB" id="A0A1B0BTD3"/>
<sequence length="190" mass="21235">MKGSQSSFIFEVNSPEEEENLIVRRRHSPYKSGENKIDCKIPLEYKRKSCLQRPLSAFNTHQAQQVLVEVEECKAVVVMWGIQSALPGLVIKFPHTNNIDLIEYVDIRCSMMNGILIAVTLSDTFADSTEGLVAAAAAAVLAMSLPGMWIKTQTDKDKLSGLISMMFVDNKQMIYKCNIDNVCNNSLTKE</sequence>
<name>A0A1B0BTD3_9MUSC</name>
<evidence type="ECO:0000313" key="2">
    <source>
        <dbReference type="Proteomes" id="UP000092460"/>
    </source>
</evidence>
<keyword evidence="2" id="KW-1185">Reference proteome</keyword>
<accession>A0A1B0BTD3</accession>
<dbReference type="VEuPathDB" id="VectorBase:GPPI039898"/>
<proteinExistence type="predicted"/>